<evidence type="ECO:0000313" key="3">
    <source>
        <dbReference type="Proteomes" id="UP000688137"/>
    </source>
</evidence>
<name>A0A8S1K886_PARPR</name>
<sequence length="360" mass="42824">MISHPFPERVLQTPLHQLPYIVSQINSQIHKTSHDMTKYLEENINVCMEQHNKKIQLRKQINNTNEQYKILENIGVQLQMAITNLKGESIEQENQQQDNEEKIMNAIKNQNYDEMIKLFQTIKDEVLLIKSAKIAANLLSTPTKNLKNKIKSFLELIANHQLIPQNQKDEIIEICVKICIQKCFKMYFQQNLWNTNKNQATYYSDIIQLYQKSFNCTFKLLSVFNLPNYHQAHIANNIFQKFNQNVLNHLVTHDNKEKSISVILNFKEVQQNNLFYHLTNIYCKNHLIPIMKQELQKKTLLLIIRYLQVKQDQQLLMVLNKKDQQQLLEWCKQNKQINYNFNLYQALFDSEMQLQVDLLI</sequence>
<evidence type="ECO:0000313" key="2">
    <source>
        <dbReference type="EMBL" id="CAD8051509.1"/>
    </source>
</evidence>
<feature type="coiled-coil region" evidence="1">
    <location>
        <begin position="47"/>
        <end position="110"/>
    </location>
</feature>
<protein>
    <submittedName>
        <fullName evidence="2">Uncharacterized protein</fullName>
    </submittedName>
</protein>
<dbReference type="OMA" id="NINVCME"/>
<evidence type="ECO:0000256" key="1">
    <source>
        <dbReference type="SAM" id="Coils"/>
    </source>
</evidence>
<dbReference type="EMBL" id="CAJJDM010000014">
    <property type="protein sequence ID" value="CAD8051509.1"/>
    <property type="molecule type" value="Genomic_DNA"/>
</dbReference>
<dbReference type="AlphaFoldDB" id="A0A8S1K886"/>
<accession>A0A8S1K886</accession>
<proteinExistence type="predicted"/>
<dbReference type="Proteomes" id="UP000688137">
    <property type="component" value="Unassembled WGS sequence"/>
</dbReference>
<organism evidence="2 3">
    <name type="scientific">Paramecium primaurelia</name>
    <dbReference type="NCBI Taxonomy" id="5886"/>
    <lineage>
        <taxon>Eukaryota</taxon>
        <taxon>Sar</taxon>
        <taxon>Alveolata</taxon>
        <taxon>Ciliophora</taxon>
        <taxon>Intramacronucleata</taxon>
        <taxon>Oligohymenophorea</taxon>
        <taxon>Peniculida</taxon>
        <taxon>Parameciidae</taxon>
        <taxon>Paramecium</taxon>
    </lineage>
</organism>
<keyword evidence="3" id="KW-1185">Reference proteome</keyword>
<comment type="caution">
    <text evidence="2">The sequence shown here is derived from an EMBL/GenBank/DDBJ whole genome shotgun (WGS) entry which is preliminary data.</text>
</comment>
<reference evidence="2" key="1">
    <citation type="submission" date="2021-01" db="EMBL/GenBank/DDBJ databases">
        <authorList>
            <consortium name="Genoscope - CEA"/>
            <person name="William W."/>
        </authorList>
    </citation>
    <scope>NUCLEOTIDE SEQUENCE</scope>
</reference>
<gene>
    <name evidence="2" type="ORF">PPRIM_AZ9-3.1.T0180132</name>
</gene>
<keyword evidence="1" id="KW-0175">Coiled coil</keyword>